<dbReference type="OrthoDB" id="10038649at2759"/>
<dbReference type="Proteomes" id="UP000838412">
    <property type="component" value="Chromosome 3"/>
</dbReference>
<name>A0A8K0ESF0_BRALA</name>
<dbReference type="EMBL" id="OV696688">
    <property type="protein sequence ID" value="CAH1259267.1"/>
    <property type="molecule type" value="Genomic_DNA"/>
</dbReference>
<organism evidence="1 2">
    <name type="scientific">Branchiostoma lanceolatum</name>
    <name type="common">Common lancelet</name>
    <name type="synonym">Amphioxus lanceolatum</name>
    <dbReference type="NCBI Taxonomy" id="7740"/>
    <lineage>
        <taxon>Eukaryota</taxon>
        <taxon>Metazoa</taxon>
        <taxon>Chordata</taxon>
        <taxon>Cephalochordata</taxon>
        <taxon>Leptocardii</taxon>
        <taxon>Amphioxiformes</taxon>
        <taxon>Branchiostomatidae</taxon>
        <taxon>Branchiostoma</taxon>
    </lineage>
</organism>
<keyword evidence="2" id="KW-1185">Reference proteome</keyword>
<proteinExistence type="predicted"/>
<reference evidence="1" key="1">
    <citation type="submission" date="2022-01" db="EMBL/GenBank/DDBJ databases">
        <authorList>
            <person name="Braso-Vives M."/>
        </authorList>
    </citation>
    <scope>NUCLEOTIDE SEQUENCE</scope>
</reference>
<protein>
    <submittedName>
        <fullName evidence="1">Hypp2214 protein</fullName>
    </submittedName>
</protein>
<sequence length="129" mass="15297">MRKNPAYVTCKLVNRTSGPLDLMAWRQRSIVRIYNNVTLTPGNLGDSKLLYSKDIIKNTEPVERMQLLLTELRVFKNVMEEIRRHLRRNGKAVPRIVYRKLYQQVEAMDTYGDIAKRLVIKFFKMESFF</sequence>
<evidence type="ECO:0000313" key="1">
    <source>
        <dbReference type="EMBL" id="CAH1259267.1"/>
    </source>
</evidence>
<dbReference type="AlphaFoldDB" id="A0A8K0ESF0"/>
<gene>
    <name evidence="1" type="primary">Hypp2214</name>
    <name evidence="1" type="ORF">BLAG_LOCUS16621</name>
</gene>
<accession>A0A8K0ESF0</accession>
<evidence type="ECO:0000313" key="2">
    <source>
        <dbReference type="Proteomes" id="UP000838412"/>
    </source>
</evidence>